<dbReference type="Proteomes" id="UP001629246">
    <property type="component" value="Unassembled WGS sequence"/>
</dbReference>
<feature type="domain" description="CusB-like beta-barrel" evidence="5">
    <location>
        <begin position="225"/>
        <end position="296"/>
    </location>
</feature>
<organism evidence="7 8">
    <name type="scientific">Herbaspirillum lusitanum</name>
    <dbReference type="NCBI Taxonomy" id="213312"/>
    <lineage>
        <taxon>Bacteria</taxon>
        <taxon>Pseudomonadati</taxon>
        <taxon>Pseudomonadota</taxon>
        <taxon>Betaproteobacteria</taxon>
        <taxon>Burkholderiales</taxon>
        <taxon>Oxalobacteraceae</taxon>
        <taxon>Herbaspirillum</taxon>
    </lineage>
</organism>
<comment type="caution">
    <text evidence="7">The sequence shown here is derived from an EMBL/GenBank/DDBJ whole genome shotgun (WGS) entry which is preliminary data.</text>
</comment>
<evidence type="ECO:0000259" key="4">
    <source>
        <dbReference type="Pfam" id="PF25917"/>
    </source>
</evidence>
<dbReference type="InterPro" id="IPR058625">
    <property type="entry name" value="MdtA-like_BSH"/>
</dbReference>
<dbReference type="InterPro" id="IPR058624">
    <property type="entry name" value="MdtA-like_HH"/>
</dbReference>
<feature type="domain" description="Multidrug resistance protein MdtA-like barrel-sandwich hybrid" evidence="4">
    <location>
        <begin position="77"/>
        <end position="209"/>
    </location>
</feature>
<feature type="domain" description="CzcB-like C-terminal circularly permuted SH3-like" evidence="6">
    <location>
        <begin position="304"/>
        <end position="367"/>
    </location>
</feature>
<accession>A0ABW9AAZ3</accession>
<keyword evidence="8" id="KW-1185">Reference proteome</keyword>
<dbReference type="EMBL" id="JAQQFM010000004">
    <property type="protein sequence ID" value="MFL9924572.1"/>
    <property type="molecule type" value="Genomic_DNA"/>
</dbReference>
<evidence type="ECO:0000259" key="5">
    <source>
        <dbReference type="Pfam" id="PF25954"/>
    </source>
</evidence>
<sequence>MTIPFFKRRWVRITLLILVVLISASLLLKKRAPPAPPVATASNAPSVMEFVASDIYTVQTGELRRVLPLSGALRALNQVSVKARVSGEVKEVLVREGEAVREGQVLARIDTADYQAKLEQARGSLLASQGQLDIATQTRNNNQVLLDKGFISRNAFDTAASQFSIARANVDTARGALDVARKALSDTIIKSPMKGLISARNVQPGEKVAIDGKLLDVVDLSQMELEAPVPTTDILKVSSGQEVMVSIEGLPDAMSGKVVRINPATQSGSRSIMVYVRIDNPQGLLRAGMFADASLTLEKKSDVLTVPATAIQTEDGNAFVYAIENGVLKRRPVVTGLNGVTLVKQGRINAVEVSQGLQAGAQIVKANLGILRDGTAVRVLGAGDAAAAAPVKAGSASSSPSNAANAATAGNAMQAPAASQNGIAPAAPAATPATQPQGR</sequence>
<dbReference type="Gene3D" id="2.40.420.20">
    <property type="match status" value="1"/>
</dbReference>
<dbReference type="Pfam" id="PF25917">
    <property type="entry name" value="BSH_RND"/>
    <property type="match status" value="1"/>
</dbReference>
<evidence type="ECO:0000259" key="6">
    <source>
        <dbReference type="Pfam" id="PF25975"/>
    </source>
</evidence>
<dbReference type="SUPFAM" id="SSF111369">
    <property type="entry name" value="HlyD-like secretion proteins"/>
    <property type="match status" value="1"/>
</dbReference>
<dbReference type="Pfam" id="PF25975">
    <property type="entry name" value="CzcB_C"/>
    <property type="match status" value="1"/>
</dbReference>
<feature type="domain" description="Multidrug resistance protein MdtA-like alpha-helical hairpin" evidence="3">
    <location>
        <begin position="118"/>
        <end position="184"/>
    </location>
</feature>
<dbReference type="PANTHER" id="PTHR30469:SF33">
    <property type="entry name" value="SLR1207 PROTEIN"/>
    <property type="match status" value="1"/>
</dbReference>
<evidence type="ECO:0000256" key="1">
    <source>
        <dbReference type="ARBA" id="ARBA00009477"/>
    </source>
</evidence>
<dbReference type="RefSeq" id="WP_408157349.1">
    <property type="nucleotide sequence ID" value="NZ_JAQQFM010000004.1"/>
</dbReference>
<protein>
    <submittedName>
        <fullName evidence="7">Efflux RND transporter periplasmic adaptor subunit</fullName>
    </submittedName>
</protein>
<evidence type="ECO:0000313" key="8">
    <source>
        <dbReference type="Proteomes" id="UP001629246"/>
    </source>
</evidence>
<dbReference type="Gene3D" id="1.10.287.470">
    <property type="entry name" value="Helix hairpin bin"/>
    <property type="match status" value="1"/>
</dbReference>
<reference evidence="7 8" key="1">
    <citation type="journal article" date="2024" name="Chem. Sci.">
        <title>Discovery of megapolipeptins by genome mining of a Burkholderiales bacteria collection.</title>
        <authorList>
            <person name="Paulo B.S."/>
            <person name="Recchia M.J.J."/>
            <person name="Lee S."/>
            <person name="Fergusson C.H."/>
            <person name="Romanowski S.B."/>
            <person name="Hernandez A."/>
            <person name="Krull N."/>
            <person name="Liu D.Y."/>
            <person name="Cavanagh H."/>
            <person name="Bos A."/>
            <person name="Gray C.A."/>
            <person name="Murphy B.T."/>
            <person name="Linington R.G."/>
            <person name="Eustaquio A.S."/>
        </authorList>
    </citation>
    <scope>NUCLEOTIDE SEQUENCE [LARGE SCALE GENOMIC DNA]</scope>
    <source>
        <strain evidence="7 8">RL21-008-BIB-A</strain>
    </source>
</reference>
<evidence type="ECO:0000259" key="3">
    <source>
        <dbReference type="Pfam" id="PF25876"/>
    </source>
</evidence>
<feature type="region of interest" description="Disordered" evidence="2">
    <location>
        <begin position="392"/>
        <end position="439"/>
    </location>
</feature>
<dbReference type="NCBIfam" id="TIGR01730">
    <property type="entry name" value="RND_mfp"/>
    <property type="match status" value="1"/>
</dbReference>
<comment type="similarity">
    <text evidence="1">Belongs to the membrane fusion protein (MFP) (TC 8.A.1) family.</text>
</comment>
<evidence type="ECO:0000313" key="7">
    <source>
        <dbReference type="EMBL" id="MFL9924572.1"/>
    </source>
</evidence>
<dbReference type="InterPro" id="IPR058649">
    <property type="entry name" value="CzcB_C"/>
</dbReference>
<dbReference type="InterPro" id="IPR006143">
    <property type="entry name" value="RND_pump_MFP"/>
</dbReference>
<name>A0ABW9AAZ3_9BURK</name>
<gene>
    <name evidence="7" type="ORF">PQR62_09870</name>
</gene>
<dbReference type="Gene3D" id="2.40.50.100">
    <property type="match status" value="1"/>
</dbReference>
<dbReference type="Pfam" id="PF25876">
    <property type="entry name" value="HH_MFP_RND"/>
    <property type="match status" value="1"/>
</dbReference>
<dbReference type="InterPro" id="IPR058792">
    <property type="entry name" value="Beta-barrel_RND_2"/>
</dbReference>
<dbReference type="Gene3D" id="2.40.30.170">
    <property type="match status" value="1"/>
</dbReference>
<evidence type="ECO:0000256" key="2">
    <source>
        <dbReference type="SAM" id="MobiDB-lite"/>
    </source>
</evidence>
<dbReference type="Pfam" id="PF25954">
    <property type="entry name" value="Beta-barrel_RND_2"/>
    <property type="match status" value="1"/>
</dbReference>
<proteinExistence type="inferred from homology"/>
<dbReference type="PANTHER" id="PTHR30469">
    <property type="entry name" value="MULTIDRUG RESISTANCE PROTEIN MDTA"/>
    <property type="match status" value="1"/>
</dbReference>